<feature type="chain" id="PRO_5032290207" description="Secretion system C-terminal sorting domain-containing protein" evidence="1">
    <location>
        <begin position="21"/>
        <end position="1437"/>
    </location>
</feature>
<keyword evidence="1" id="KW-0732">Signal</keyword>
<sequence length="1437" mass="157404">MLRKLQLSLLLIFFTFVSQGQSIEIQEVNGQAYSYYGCLGQKVIISYRSTVSFNQGNTFKIQVGRSDGTWDDVSAVDSSGYLVATLPTELSVKYTEPNPSVSLRIVSTAPVASSRNYNFMLYSLPSLEITGVSKNTIYPFEEVSLNLKTKGSSPVTIFSSDSTTKSYYYYYTGNLDNALGIKPSKSGNYRFLSVSNVCGIGKTAGSVDFTVLENKITITGMPTIEVCRNGNLEVYATKTGKWASDEKFYIRLINSNRAFDFEATENDGVFSTKVNQELLGGVYRLQVVAKKLGVISNSFTYAINVHEEPSAEITTVSSTVNFAERTNLLLTFKGYGKFKVQLNNGTVIENFASNEENQSYIELYPQKTSEYYVQSFSSTCGNGSGKNKVKITVLDGIKTDSLKAGQFCAGTACEVKFLTNAELPIGSTVKVKLYNVYEFGDGVDIYTGKFVEVIGTVIKDKTASFIIDPYIFGTLFKNKVFATVYTDKLPSTSQSPNFISVIAPPQTGIYPASNDITLSSPQTVNLPINVYGGTPFELQLSDSTKLVANDFWGTQGRSLQVSVPVYADKSKTITVKSLTNVCGTNYSHSGSFNIKVTNPNKALKLLSTFAENEAICVGETHEINLLTSNDFNSDQLFTVSLYNQNLEEISTLGSVKRGKSKVEIPTTLTSGFYTIRVKSSNSSEISNSIRFFVKAKAKISLQSPYEKVLEGEVVGFGATLEDAYGPNEVVFTDGSKTIFHSEERYTRMSYKKVFNKSTSFGISSITNQCGAGTVLSKDLTIKVEPFRLNIPPPQVTLNSYCTNTMISIPFEIFSKSDINQNLSIQIAKENELSFKTMNSNVKASPATALLPSNLSAGEYKVRIVSNDGKVQSNEFVISVADTPKATLQLNEGGSNTMTINAGESIILKVKDENPANGVFSFIIQDNKYNKMALSERTNDYSYQLNPMESKEYKLIYINNKCGAGQVSGTVKVTVKPVLNMVIAGNTDNRYCLGTTLNAAFTSKGTFEPDNVFRVYVLDGNNEKIELLKSTSNGNFKIPFGNNLKRGNYKLLFESTNPAMVKEIANIVITDKADVTLSGGAIVNTGTFVQLVLKNNNATSSPTSDNELLNYELSNGTKGTISGFNSEGFTRISMYVNAAETFTIKSISNICGEGKTTGAATIRVNPSSDKQVIYQNYLQSICTGTEPLIYFATRGTFSANNTFTVQLSDKTGQNFKNLVTEGTRSPLKAKIPTGVPLGDGYLIRVLASDNDATSTTNTSPIHFYEGITARFDTSTYYINEIKPVAINVKLQGALPITFYMGTDEINLKEYNATSHDFPVTIDPTVAKAYRIYSLNNQVCPSGTVLSPSTVRIELITGTDELGKMGINIFPNPASDVLNIESNDQELDVQLIDFVGKVVQEQIVRGIQKQVDLSRIPSGTYFLHIQKEGRKATFKVLKQ</sequence>
<keyword evidence="4" id="KW-1185">Reference proteome</keyword>
<dbReference type="InterPro" id="IPR026444">
    <property type="entry name" value="Secre_tail"/>
</dbReference>
<dbReference type="RefSeq" id="WP_184132388.1">
    <property type="nucleotide sequence ID" value="NZ_JACHKT010000007.1"/>
</dbReference>
<organism evidence="3 4">
    <name type="scientific">Arcicella rosea</name>
    <dbReference type="NCBI Taxonomy" id="502909"/>
    <lineage>
        <taxon>Bacteria</taxon>
        <taxon>Pseudomonadati</taxon>
        <taxon>Bacteroidota</taxon>
        <taxon>Cytophagia</taxon>
        <taxon>Cytophagales</taxon>
        <taxon>Flectobacillaceae</taxon>
        <taxon>Arcicella</taxon>
    </lineage>
</organism>
<gene>
    <name evidence="3" type="ORF">HNP25_001406</name>
</gene>
<comment type="caution">
    <text evidence="3">The sequence shown here is derived from an EMBL/GenBank/DDBJ whole genome shotgun (WGS) entry which is preliminary data.</text>
</comment>
<feature type="signal peptide" evidence="1">
    <location>
        <begin position="1"/>
        <end position="20"/>
    </location>
</feature>
<evidence type="ECO:0000256" key="1">
    <source>
        <dbReference type="SAM" id="SignalP"/>
    </source>
</evidence>
<accession>A0A841EKN6</accession>
<name>A0A841EKN6_9BACT</name>
<evidence type="ECO:0000313" key="3">
    <source>
        <dbReference type="EMBL" id="MBB6002754.1"/>
    </source>
</evidence>
<dbReference type="Pfam" id="PF18962">
    <property type="entry name" value="Por_Secre_tail"/>
    <property type="match status" value="1"/>
</dbReference>
<evidence type="ECO:0000259" key="2">
    <source>
        <dbReference type="Pfam" id="PF18962"/>
    </source>
</evidence>
<reference evidence="3 4" key="1">
    <citation type="submission" date="2020-08" db="EMBL/GenBank/DDBJ databases">
        <title>Functional genomics of gut bacteria from endangered species of beetles.</title>
        <authorList>
            <person name="Carlos-Shanley C."/>
        </authorList>
    </citation>
    <scope>NUCLEOTIDE SEQUENCE [LARGE SCALE GENOMIC DNA]</scope>
    <source>
        <strain evidence="3 4">S00070</strain>
    </source>
</reference>
<feature type="domain" description="Secretion system C-terminal sorting" evidence="2">
    <location>
        <begin position="1367"/>
        <end position="1433"/>
    </location>
</feature>
<proteinExistence type="predicted"/>
<dbReference type="NCBIfam" id="TIGR04183">
    <property type="entry name" value="Por_Secre_tail"/>
    <property type="match status" value="1"/>
</dbReference>
<dbReference type="EMBL" id="JACHKT010000007">
    <property type="protein sequence ID" value="MBB6002754.1"/>
    <property type="molecule type" value="Genomic_DNA"/>
</dbReference>
<evidence type="ECO:0000313" key="4">
    <source>
        <dbReference type="Proteomes" id="UP000524404"/>
    </source>
</evidence>
<dbReference type="Proteomes" id="UP000524404">
    <property type="component" value="Unassembled WGS sequence"/>
</dbReference>
<protein>
    <recommendedName>
        <fullName evidence="2">Secretion system C-terminal sorting domain-containing protein</fullName>
    </recommendedName>
</protein>